<sequence>MEPYGQISNEIELLNPSLEARNEGSGNGNAESRSYLEKKLVFCFGSHIAAQMLLHFGEENLLSSSELTQAQEVNFILCFLLFNGINVKQKIILEDMQCIIISLIPFTFL</sequence>
<keyword evidence="2" id="KW-1185">Reference proteome</keyword>
<evidence type="ECO:0000313" key="1">
    <source>
        <dbReference type="EMBL" id="PRQ36910.1"/>
    </source>
</evidence>
<name>A0A2P6QRV7_ROSCH</name>
<dbReference type="STRING" id="74649.A0A2P6QRV7"/>
<dbReference type="Proteomes" id="UP000238479">
    <property type="component" value="Chromosome 4"/>
</dbReference>
<dbReference type="AlphaFoldDB" id="A0A2P6QRV7"/>
<accession>A0A2P6QRV7</accession>
<reference evidence="1 2" key="1">
    <citation type="journal article" date="2018" name="Nat. Genet.">
        <title>The Rosa genome provides new insights in the design of modern roses.</title>
        <authorList>
            <person name="Bendahmane M."/>
        </authorList>
    </citation>
    <scope>NUCLEOTIDE SEQUENCE [LARGE SCALE GENOMIC DNA]</scope>
    <source>
        <strain evidence="2">cv. Old Blush</strain>
    </source>
</reference>
<gene>
    <name evidence="1" type="ORF">RchiOBHm_Chr4g0396731</name>
</gene>
<comment type="caution">
    <text evidence="1">The sequence shown here is derived from an EMBL/GenBank/DDBJ whole genome shotgun (WGS) entry which is preliminary data.</text>
</comment>
<dbReference type="Gramene" id="PRQ36910">
    <property type="protein sequence ID" value="PRQ36910"/>
    <property type="gene ID" value="RchiOBHm_Chr4g0396731"/>
</dbReference>
<protein>
    <submittedName>
        <fullName evidence="1">Uncharacterized protein</fullName>
    </submittedName>
</protein>
<organism evidence="1 2">
    <name type="scientific">Rosa chinensis</name>
    <name type="common">China rose</name>
    <dbReference type="NCBI Taxonomy" id="74649"/>
    <lineage>
        <taxon>Eukaryota</taxon>
        <taxon>Viridiplantae</taxon>
        <taxon>Streptophyta</taxon>
        <taxon>Embryophyta</taxon>
        <taxon>Tracheophyta</taxon>
        <taxon>Spermatophyta</taxon>
        <taxon>Magnoliopsida</taxon>
        <taxon>eudicotyledons</taxon>
        <taxon>Gunneridae</taxon>
        <taxon>Pentapetalae</taxon>
        <taxon>rosids</taxon>
        <taxon>fabids</taxon>
        <taxon>Rosales</taxon>
        <taxon>Rosaceae</taxon>
        <taxon>Rosoideae</taxon>
        <taxon>Rosoideae incertae sedis</taxon>
        <taxon>Rosa</taxon>
    </lineage>
</organism>
<evidence type="ECO:0000313" key="2">
    <source>
        <dbReference type="Proteomes" id="UP000238479"/>
    </source>
</evidence>
<proteinExistence type="predicted"/>
<dbReference type="EMBL" id="PDCK01000042">
    <property type="protein sequence ID" value="PRQ36910.1"/>
    <property type="molecule type" value="Genomic_DNA"/>
</dbReference>